<accession>A0A8R1HHA1</accession>
<keyword evidence="1" id="KW-0812">Transmembrane</keyword>
<feature type="transmembrane region" description="Helical" evidence="1">
    <location>
        <begin position="37"/>
        <end position="63"/>
    </location>
</feature>
<dbReference type="EnsemblMetazoa" id="CJA01526a.1">
    <property type="protein sequence ID" value="CJA01526a.1"/>
    <property type="gene ID" value="WBGene00120730"/>
</dbReference>
<proteinExistence type="predicted"/>
<keyword evidence="3" id="KW-1185">Reference proteome</keyword>
<organism evidence="2 3">
    <name type="scientific">Caenorhabditis japonica</name>
    <dbReference type="NCBI Taxonomy" id="281687"/>
    <lineage>
        <taxon>Eukaryota</taxon>
        <taxon>Metazoa</taxon>
        <taxon>Ecdysozoa</taxon>
        <taxon>Nematoda</taxon>
        <taxon>Chromadorea</taxon>
        <taxon>Rhabditida</taxon>
        <taxon>Rhabditina</taxon>
        <taxon>Rhabditomorpha</taxon>
        <taxon>Rhabditoidea</taxon>
        <taxon>Rhabditidae</taxon>
        <taxon>Peloderinae</taxon>
        <taxon>Caenorhabditis</taxon>
    </lineage>
</organism>
<protein>
    <submittedName>
        <fullName evidence="2">Uncharacterized protein</fullName>
    </submittedName>
</protein>
<evidence type="ECO:0000313" key="2">
    <source>
        <dbReference type="EnsemblMetazoa" id="CJA01526a.1"/>
    </source>
</evidence>
<reference evidence="3" key="1">
    <citation type="submission" date="2010-08" db="EMBL/GenBank/DDBJ databases">
        <authorList>
            <consortium name="Caenorhabditis japonica Sequencing Consortium"/>
            <person name="Wilson R.K."/>
        </authorList>
    </citation>
    <scope>NUCLEOTIDE SEQUENCE [LARGE SCALE GENOMIC DNA]</scope>
    <source>
        <strain evidence="3">DF5081</strain>
    </source>
</reference>
<keyword evidence="1" id="KW-1133">Transmembrane helix</keyword>
<keyword evidence="1" id="KW-0472">Membrane</keyword>
<name>A0A8R1HHA1_CAEJA</name>
<reference evidence="2" key="2">
    <citation type="submission" date="2022-06" db="UniProtKB">
        <authorList>
            <consortium name="EnsemblMetazoa"/>
        </authorList>
    </citation>
    <scope>IDENTIFICATION</scope>
    <source>
        <strain evidence="2">DF5081</strain>
    </source>
</reference>
<sequence>MSGTYDAPMLRTITMRAGHQSVVSLTQTGRSPRAVTVAVRLIVVAIGAGLVPSSIAGICMCFLSGRQAVTEEETKDLWDALRIAFKHINHSFMKDAEHDRLFANLDINKIENTLFQKFNIDAVFDLLQIDRLKLMSTFGIPAELGMDIFRTFTYGVECGEQVDSVELNVCHWSSSSQKIGRVVKMAPKGHFIHARTYRYYETPSYAVVTVDGTLSASNCKKLGRIYDCELSPANCTSDKPAGCQVRTVETDGTFLKEIEDSTFVATILKY</sequence>
<evidence type="ECO:0000313" key="3">
    <source>
        <dbReference type="Proteomes" id="UP000005237"/>
    </source>
</evidence>
<dbReference type="Proteomes" id="UP000005237">
    <property type="component" value="Unassembled WGS sequence"/>
</dbReference>
<dbReference type="AlphaFoldDB" id="A0A8R1HHA1"/>
<evidence type="ECO:0000256" key="1">
    <source>
        <dbReference type="SAM" id="Phobius"/>
    </source>
</evidence>